<evidence type="ECO:0000256" key="3">
    <source>
        <dbReference type="ARBA" id="ARBA00021888"/>
    </source>
</evidence>
<evidence type="ECO:0000313" key="15">
    <source>
        <dbReference type="EMBL" id="GIY33349.1"/>
    </source>
</evidence>
<feature type="compositionally biased region" description="Basic and acidic residues" evidence="13">
    <location>
        <begin position="119"/>
        <end position="131"/>
    </location>
</feature>
<keyword evidence="9" id="KW-0804">Transcription</keyword>
<comment type="subcellular location">
    <subcellularLocation>
        <location evidence="1">Nucleus</location>
    </subcellularLocation>
</comment>
<evidence type="ECO:0000256" key="9">
    <source>
        <dbReference type="ARBA" id="ARBA00023163"/>
    </source>
</evidence>
<proteinExistence type="inferred from homology"/>
<evidence type="ECO:0000256" key="7">
    <source>
        <dbReference type="ARBA" id="ARBA00023015"/>
    </source>
</evidence>
<dbReference type="GO" id="GO:0007366">
    <property type="term" value="P:periodic partitioning by pair rule gene"/>
    <property type="evidence" value="ECO:0007669"/>
    <property type="project" value="UniProtKB-KW"/>
</dbReference>
<evidence type="ECO:0000256" key="8">
    <source>
        <dbReference type="ARBA" id="ARBA00023125"/>
    </source>
</evidence>
<keyword evidence="8" id="KW-0238">DNA-binding</keyword>
<gene>
    <name evidence="15" type="primary">lilli</name>
    <name evidence="15" type="ORF">CDAR_452781</name>
</gene>
<comment type="caution">
    <text evidence="15">The sequence shown here is derived from an EMBL/GenBank/DDBJ whole genome shotgun (WGS) entry which is preliminary data.</text>
</comment>
<keyword evidence="10" id="KW-0539">Nucleus</keyword>
<dbReference type="Pfam" id="PF18876">
    <property type="entry name" value="AFF4_CHD"/>
    <property type="match status" value="1"/>
</dbReference>
<organism evidence="15 16">
    <name type="scientific">Caerostris darwini</name>
    <dbReference type="NCBI Taxonomy" id="1538125"/>
    <lineage>
        <taxon>Eukaryota</taxon>
        <taxon>Metazoa</taxon>
        <taxon>Ecdysozoa</taxon>
        <taxon>Arthropoda</taxon>
        <taxon>Chelicerata</taxon>
        <taxon>Arachnida</taxon>
        <taxon>Araneae</taxon>
        <taxon>Araneomorphae</taxon>
        <taxon>Entelegynae</taxon>
        <taxon>Araneoidea</taxon>
        <taxon>Araneidae</taxon>
        <taxon>Caerostris</taxon>
    </lineage>
</organism>
<dbReference type="Proteomes" id="UP001054837">
    <property type="component" value="Unassembled WGS sequence"/>
</dbReference>
<accession>A0AAV4SHB8</accession>
<evidence type="ECO:0000256" key="2">
    <source>
        <dbReference type="ARBA" id="ARBA00007354"/>
    </source>
</evidence>
<dbReference type="InterPro" id="IPR007797">
    <property type="entry name" value="AF4/FMR2"/>
</dbReference>
<keyword evidence="4" id="KW-0217">Developmental protein</keyword>
<feature type="domain" description="AF4/FMR2 C-terminal homology" evidence="14">
    <location>
        <begin position="740"/>
        <end position="1020"/>
    </location>
</feature>
<evidence type="ECO:0000256" key="6">
    <source>
        <dbReference type="ARBA" id="ARBA00022788"/>
    </source>
</evidence>
<comment type="function">
    <text evidence="11">Has a role in transcriptional regulation. Acts in parallel with the Ras/MAPK and the PI3K/PKB pathways in the control of cell identity and cellular growth. Essential for regulation of the cytoskeleton and cell growth but not for cell proliferation or growth rate. Required specifically for the microtubule-based basal transport of lipid droplets. Plays a partially redundant function downstream of Raf in cell fate specification in the developing eye. Pair-rule protein that regulates embryonic cellularization, gastrulation and segmentation.</text>
</comment>
<dbReference type="InterPro" id="IPR043640">
    <property type="entry name" value="AF4/FMR2_CHD"/>
</dbReference>
<feature type="region of interest" description="Disordered" evidence="13">
    <location>
        <begin position="113"/>
        <end position="139"/>
    </location>
</feature>
<evidence type="ECO:0000256" key="11">
    <source>
        <dbReference type="ARBA" id="ARBA00024653"/>
    </source>
</evidence>
<evidence type="ECO:0000256" key="5">
    <source>
        <dbReference type="ARBA" id="ARBA00022553"/>
    </source>
</evidence>
<dbReference type="PANTHER" id="PTHR10528">
    <property type="entry name" value="AF4/FMR2 FAMILY MEMBER"/>
    <property type="match status" value="1"/>
</dbReference>
<sequence>MLFVNEELEESKPVFSVPKKVQPKTDDDMVRRIKTMLGEYVHESELHVNESMESENMETEAAIFKSSEVVSKSYQENCDRKNTDENEVTSNRILPEVKELTKSFEKKADDKSILNNDETTDHHTDYAHDSVSDASSTNSRRCSLKRQCKERISLLDYNPMFTLRTKRIKVNPSSKGKPSENLDIPMLKKCPEVQVPDESSEVLNQDPPLLLDAMLTPFYNYSSPDRKKSLNDCSLGKLKEDYESKKDPNFHSDPSIQTQVKSKKRIKKRKKNKIMYESLPVSDVSTLPTCEDYDEHSVNSKIGSCEIRNGILKIRLSKLPNNKKGMKEKNYEVSYCETAALNGCKPLSVPLSPLAPDLYCTSYKKKNRSSSKIKRSVKKKCGKESLYEVKESSSINTVQDANVDSLNNDRKSNINELNQTLTNISNVNKTLHEDETKEFKTSEIIKEPLKECLKNDPAKNESFKFLESNHSFIEERSINNEKEQVCTPTLENEMNSMISINKPDNPDSKITCSIKLSMITRLPLIKDVSNYTNDQTISIQSDIAKEELLKKSSFTLKNNLSDSQVYDNFEKNSTDIKKEMSTSPSNHLNKNGFHNLETNNSPTALQEDHKNDVCPNLTPAYSFETPITENNFNKHTHDNLTEIQESSLCVAEKDSISNLTNGSSTKVPSVFSHNPHINKVKIEVPDSILSNHERWNEYKEYKWCRDFTDISYINESSLFKEKISYNMANHRLWQDPELKKQYSSEYYLIEAKKLKHQADKEIDRVIQAMKYLEAVLYFILTGNAMEHSYIETDRVHTMYKETLTLIRFISSKFQKLRHASCRNIDNKLTVLSLRCQSLLYLKMYQLRRDEVRYLHRNITTFLKPENEPFPEQVSPPHLQQPRQNMKHSQVSPSHEASPCSLTPSPAGSVASVSSQSSGYSSSEVGWSSTSTSNNFRAQCDIYSDAVTVSRNKYKMLQQQSAYLANLHLCHDLWEHADYLSSKEHSREFFLELDEECGCLSLHSPFSALVHYVRKGLYKLKDGT</sequence>
<dbReference type="EMBL" id="BPLQ01007927">
    <property type="protein sequence ID" value="GIY33349.1"/>
    <property type="molecule type" value="Genomic_DNA"/>
</dbReference>
<name>A0AAV4SHB8_9ARAC</name>
<evidence type="ECO:0000256" key="4">
    <source>
        <dbReference type="ARBA" id="ARBA00022473"/>
    </source>
</evidence>
<evidence type="ECO:0000256" key="10">
    <source>
        <dbReference type="ARBA" id="ARBA00023242"/>
    </source>
</evidence>
<keyword evidence="6" id="KW-0562">Pair-rule protein</keyword>
<keyword evidence="16" id="KW-1185">Reference proteome</keyword>
<dbReference type="AlphaFoldDB" id="A0AAV4SHB8"/>
<evidence type="ECO:0000256" key="12">
    <source>
        <dbReference type="ARBA" id="ARBA00032149"/>
    </source>
</evidence>
<dbReference type="PANTHER" id="PTHR10528:SF17">
    <property type="entry name" value="AF4_FMR2 FAMILY MEMBER LILLI"/>
    <property type="match status" value="1"/>
</dbReference>
<evidence type="ECO:0000256" key="1">
    <source>
        <dbReference type="ARBA" id="ARBA00004123"/>
    </source>
</evidence>
<evidence type="ECO:0000259" key="14">
    <source>
        <dbReference type="Pfam" id="PF18876"/>
    </source>
</evidence>
<feature type="region of interest" description="Disordered" evidence="13">
    <location>
        <begin position="865"/>
        <end position="908"/>
    </location>
</feature>
<dbReference type="GO" id="GO:0003677">
    <property type="term" value="F:DNA binding"/>
    <property type="evidence" value="ECO:0007669"/>
    <property type="project" value="UniProtKB-KW"/>
</dbReference>
<reference evidence="15 16" key="1">
    <citation type="submission" date="2021-06" db="EMBL/GenBank/DDBJ databases">
        <title>Caerostris darwini draft genome.</title>
        <authorList>
            <person name="Kono N."/>
            <person name="Arakawa K."/>
        </authorList>
    </citation>
    <scope>NUCLEOTIDE SEQUENCE [LARGE SCALE GENOMIC DNA]</scope>
</reference>
<keyword evidence="7" id="KW-0805">Transcription regulation</keyword>
<feature type="compositionally biased region" description="Polar residues" evidence="13">
    <location>
        <begin position="880"/>
        <end position="894"/>
    </location>
</feature>
<evidence type="ECO:0000313" key="16">
    <source>
        <dbReference type="Proteomes" id="UP001054837"/>
    </source>
</evidence>
<keyword evidence="5" id="KW-0597">Phosphoprotein</keyword>
<protein>
    <recommendedName>
        <fullName evidence="3">AF4/FMR2 family member lilli</fullName>
    </recommendedName>
    <alternativeName>
        <fullName evidence="12">Protein lilliputian</fullName>
    </alternativeName>
</protein>
<dbReference type="GO" id="GO:0032783">
    <property type="term" value="C:super elongation complex"/>
    <property type="evidence" value="ECO:0007669"/>
    <property type="project" value="TreeGrafter"/>
</dbReference>
<evidence type="ECO:0000256" key="13">
    <source>
        <dbReference type="SAM" id="MobiDB-lite"/>
    </source>
</evidence>
<dbReference type="GO" id="GO:0010468">
    <property type="term" value="P:regulation of gene expression"/>
    <property type="evidence" value="ECO:0007669"/>
    <property type="project" value="InterPro"/>
</dbReference>
<comment type="similarity">
    <text evidence="2">Belongs to the AF4 family.</text>
</comment>